<reference evidence="5 7" key="1">
    <citation type="submission" date="2020-01" db="EMBL/GenBank/DDBJ databases">
        <title>the WGS Modestobacter muralis CPCC 204518.</title>
        <authorList>
            <person name="Jiang Z."/>
        </authorList>
    </citation>
    <scope>NUCLEOTIDE SEQUENCE [LARGE SCALE GENOMIC DNA]</scope>
    <source>
        <strain evidence="5 7">DSM 100205</strain>
    </source>
</reference>
<dbReference type="Gene3D" id="1.10.10.10">
    <property type="entry name" value="Winged helix-like DNA-binding domain superfamily/Winged helix DNA-binding domain"/>
    <property type="match status" value="1"/>
</dbReference>
<dbReference type="SMART" id="SM00895">
    <property type="entry name" value="FCD"/>
    <property type="match status" value="1"/>
</dbReference>
<evidence type="ECO:0000259" key="4">
    <source>
        <dbReference type="PROSITE" id="PS50949"/>
    </source>
</evidence>
<reference evidence="6 8" key="2">
    <citation type="submission" date="2020-02" db="EMBL/GenBank/DDBJ databases">
        <title>The WGS of Modestobacter muralis DSM 100205.</title>
        <authorList>
            <person name="Jiang Z."/>
        </authorList>
    </citation>
    <scope>NUCLEOTIDE SEQUENCE [LARGE SCALE GENOMIC DNA]</scope>
    <source>
        <strain evidence="6 8">DSM 100205</strain>
    </source>
</reference>
<proteinExistence type="predicted"/>
<dbReference type="InterPro" id="IPR008920">
    <property type="entry name" value="TF_FadR/GntR_C"/>
</dbReference>
<dbReference type="EMBL" id="JAAGWH010000013">
    <property type="protein sequence ID" value="NEK93715.1"/>
    <property type="molecule type" value="Genomic_DNA"/>
</dbReference>
<dbReference type="SUPFAM" id="SSF48008">
    <property type="entry name" value="GntR ligand-binding domain-like"/>
    <property type="match status" value="1"/>
</dbReference>
<dbReference type="Pfam" id="PF00392">
    <property type="entry name" value="GntR"/>
    <property type="match status" value="1"/>
</dbReference>
<dbReference type="GO" id="GO:0003700">
    <property type="term" value="F:DNA-binding transcription factor activity"/>
    <property type="evidence" value="ECO:0007669"/>
    <property type="project" value="InterPro"/>
</dbReference>
<dbReference type="Gene3D" id="1.20.120.530">
    <property type="entry name" value="GntR ligand-binding domain-like"/>
    <property type="match status" value="1"/>
</dbReference>
<dbReference type="InterPro" id="IPR036388">
    <property type="entry name" value="WH-like_DNA-bd_sf"/>
</dbReference>
<dbReference type="RefSeq" id="WP_163610128.1">
    <property type="nucleotide sequence ID" value="NZ_JAAGWB010000013.1"/>
</dbReference>
<dbReference type="SUPFAM" id="SSF46785">
    <property type="entry name" value="Winged helix' DNA-binding domain"/>
    <property type="match status" value="1"/>
</dbReference>
<dbReference type="InterPro" id="IPR036390">
    <property type="entry name" value="WH_DNA-bd_sf"/>
</dbReference>
<evidence type="ECO:0000313" key="8">
    <source>
        <dbReference type="Proteomes" id="UP000471152"/>
    </source>
</evidence>
<dbReference type="GO" id="GO:0003677">
    <property type="term" value="F:DNA binding"/>
    <property type="evidence" value="ECO:0007669"/>
    <property type="project" value="UniProtKB-KW"/>
</dbReference>
<gene>
    <name evidence="6" type="ORF">G3R41_05925</name>
    <name evidence="5" type="ORF">GCU67_05925</name>
</gene>
<dbReference type="Proteomes" id="UP000468828">
    <property type="component" value="Unassembled WGS sequence"/>
</dbReference>
<dbReference type="EMBL" id="JAAGWB010000013">
    <property type="protein sequence ID" value="NEN50482.1"/>
    <property type="molecule type" value="Genomic_DNA"/>
</dbReference>
<organism evidence="5 7">
    <name type="scientific">Modestobacter muralis</name>
    <dbReference type="NCBI Taxonomy" id="1608614"/>
    <lineage>
        <taxon>Bacteria</taxon>
        <taxon>Bacillati</taxon>
        <taxon>Actinomycetota</taxon>
        <taxon>Actinomycetes</taxon>
        <taxon>Geodermatophilales</taxon>
        <taxon>Geodermatophilaceae</taxon>
        <taxon>Modestobacter</taxon>
    </lineage>
</organism>
<evidence type="ECO:0000313" key="6">
    <source>
        <dbReference type="EMBL" id="NEN50482.1"/>
    </source>
</evidence>
<accession>A0A6P0ES46</accession>
<evidence type="ECO:0000256" key="2">
    <source>
        <dbReference type="ARBA" id="ARBA00023125"/>
    </source>
</evidence>
<dbReference type="AlphaFoldDB" id="A0A6P0ES46"/>
<dbReference type="Proteomes" id="UP000471152">
    <property type="component" value="Unassembled WGS sequence"/>
</dbReference>
<protein>
    <submittedName>
        <fullName evidence="5">GntR family transcriptional regulator</fullName>
    </submittedName>
</protein>
<dbReference type="SMART" id="SM00345">
    <property type="entry name" value="HTH_GNTR"/>
    <property type="match status" value="1"/>
</dbReference>
<dbReference type="CDD" id="cd07377">
    <property type="entry name" value="WHTH_GntR"/>
    <property type="match status" value="1"/>
</dbReference>
<evidence type="ECO:0000313" key="5">
    <source>
        <dbReference type="EMBL" id="NEK93715.1"/>
    </source>
</evidence>
<keyword evidence="7" id="KW-1185">Reference proteome</keyword>
<keyword evidence="1" id="KW-0805">Transcription regulation</keyword>
<keyword evidence="2" id="KW-0238">DNA-binding</keyword>
<dbReference type="PANTHER" id="PTHR43537">
    <property type="entry name" value="TRANSCRIPTIONAL REGULATOR, GNTR FAMILY"/>
    <property type="match status" value="1"/>
</dbReference>
<dbReference type="PANTHER" id="PTHR43537:SF24">
    <property type="entry name" value="GLUCONATE OPERON TRANSCRIPTIONAL REPRESSOR"/>
    <property type="match status" value="1"/>
</dbReference>
<dbReference type="InterPro" id="IPR000524">
    <property type="entry name" value="Tscrpt_reg_HTH_GntR"/>
</dbReference>
<dbReference type="InterPro" id="IPR011711">
    <property type="entry name" value="GntR_C"/>
</dbReference>
<keyword evidence="3" id="KW-0804">Transcription</keyword>
<name>A0A6P0ES46_9ACTN</name>
<evidence type="ECO:0000256" key="3">
    <source>
        <dbReference type="ARBA" id="ARBA00023163"/>
    </source>
</evidence>
<evidence type="ECO:0000256" key="1">
    <source>
        <dbReference type="ARBA" id="ARBA00023015"/>
    </source>
</evidence>
<feature type="domain" description="HTH gntR-type" evidence="4">
    <location>
        <begin position="9"/>
        <end position="76"/>
    </location>
</feature>
<dbReference type="PROSITE" id="PS50949">
    <property type="entry name" value="HTH_GNTR"/>
    <property type="match status" value="1"/>
</dbReference>
<comment type="caution">
    <text evidence="5">The sequence shown here is derived from an EMBL/GenBank/DDBJ whole genome shotgun (WGS) entry which is preliminary data.</text>
</comment>
<dbReference type="Pfam" id="PF07729">
    <property type="entry name" value="FCD"/>
    <property type="match status" value="1"/>
</dbReference>
<sequence length="238" mass="25227">MTAAAAPGPGKGELVYQQLRADIEAGTLPPGAPLGELALVARTGASRTPVREALRRLAADGLVELAPRQGARVSRVSLRSVRDLYDLRALLEPEAMRQAARAPGSPLHAQLPRVRAELVRLQRRSPSAARSAAFYALADRFDQAVADACPNAHLQRVLADLRPHSARLRNLSHLDPARIETSLVEHLRMVDALAAGDAEEAAAACAAHLAQGLATIVATLRQDTGGVLDDLDLPLGAR</sequence>
<evidence type="ECO:0000313" key="7">
    <source>
        <dbReference type="Proteomes" id="UP000468828"/>
    </source>
</evidence>